<feature type="transmembrane region" description="Helical" evidence="2">
    <location>
        <begin position="285"/>
        <end position="307"/>
    </location>
</feature>
<dbReference type="Proteomes" id="UP000325273">
    <property type="component" value="Unassembled WGS sequence"/>
</dbReference>
<dbReference type="Pfam" id="PF13719">
    <property type="entry name" value="Zn_ribbon_5"/>
    <property type="match status" value="1"/>
</dbReference>
<sequence>MLLATRCPFCETVFRLQPAQLALRRGLVRCGHCHEAFDASSSLFDITEGGDFSTAKPVAAAAAIEALSGVRQTGPDFSAEGWNPGAPTPDAAIDNRLLHNAGNVPLTPVSTDAGVALTPGHAAEPELPPGAFTTLLPPDDEPVLADAPLEPFAYQPEEEPTVEEAPQVWHKTERSSEPAVGQTARAHGIPDNEPHFGTAGLGTAGVGAAGLGATAAGSAANSAPFGATAAAGGSGTGGPGGRGVGGPAFAAASGEPFSVNPVNDGNDPFPVMRESRPGEARRTGWAIAASVVGLLLVIGLLVQLAWWQRETVQVYFPRSQTLYAKACAQLGCEVMPPHDIDGLQVEPSDLRQIDGPHKLELKMPLHNRFNIALAYPAIELTLLDEQNNVAVRRVLWPQDYVPPGTSIAAGLPAHTTQTMIVHLDTGTAIASNFRVQIFYP</sequence>
<keyword evidence="5" id="KW-1185">Reference proteome</keyword>
<dbReference type="EMBL" id="VTUZ01000024">
    <property type="protein sequence ID" value="KAA1005089.1"/>
    <property type="molecule type" value="Genomic_DNA"/>
</dbReference>
<dbReference type="RefSeq" id="WP_149673418.1">
    <property type="nucleotide sequence ID" value="NZ_VTUZ01000024.1"/>
</dbReference>
<comment type="caution">
    <text evidence="4">The sequence shown here is derived from an EMBL/GenBank/DDBJ whole genome shotgun (WGS) entry which is preliminary data.</text>
</comment>
<evidence type="ECO:0000256" key="1">
    <source>
        <dbReference type="SAM" id="MobiDB-lite"/>
    </source>
</evidence>
<feature type="region of interest" description="Disordered" evidence="1">
    <location>
        <begin position="230"/>
        <end position="249"/>
    </location>
</feature>
<dbReference type="Pfam" id="PF11906">
    <property type="entry name" value="DUF3426"/>
    <property type="match status" value="1"/>
</dbReference>
<protein>
    <submittedName>
        <fullName evidence="4">DUF3426 domain-containing protein</fullName>
    </submittedName>
</protein>
<keyword evidence="2" id="KW-0472">Membrane</keyword>
<feature type="domain" description="Zinc finger/thioredoxin putative" evidence="3">
    <location>
        <begin position="3"/>
        <end position="39"/>
    </location>
</feature>
<gene>
    <name evidence="4" type="ORF">FVF58_30100</name>
</gene>
<evidence type="ECO:0000313" key="4">
    <source>
        <dbReference type="EMBL" id="KAA1005089.1"/>
    </source>
</evidence>
<keyword evidence="2" id="KW-0812">Transmembrane</keyword>
<accession>A0A5B0GQR3</accession>
<organism evidence="4 5">
    <name type="scientific">Paraburkholderia panacisoli</name>
    <dbReference type="NCBI Taxonomy" id="2603818"/>
    <lineage>
        <taxon>Bacteria</taxon>
        <taxon>Pseudomonadati</taxon>
        <taxon>Pseudomonadota</taxon>
        <taxon>Betaproteobacteria</taxon>
        <taxon>Burkholderiales</taxon>
        <taxon>Burkholderiaceae</taxon>
        <taxon>Paraburkholderia</taxon>
    </lineage>
</organism>
<dbReference type="InterPro" id="IPR021834">
    <property type="entry name" value="DUF3426"/>
</dbReference>
<dbReference type="AlphaFoldDB" id="A0A5B0GQR3"/>
<feature type="region of interest" description="Disordered" evidence="1">
    <location>
        <begin position="157"/>
        <end position="197"/>
    </location>
</feature>
<keyword evidence="2" id="KW-1133">Transmembrane helix</keyword>
<dbReference type="NCBIfam" id="TIGR02098">
    <property type="entry name" value="MJ0042_CXXC"/>
    <property type="match status" value="1"/>
</dbReference>
<evidence type="ECO:0000256" key="2">
    <source>
        <dbReference type="SAM" id="Phobius"/>
    </source>
</evidence>
<proteinExistence type="predicted"/>
<feature type="compositionally biased region" description="Gly residues" evidence="1">
    <location>
        <begin position="232"/>
        <end position="246"/>
    </location>
</feature>
<dbReference type="InterPro" id="IPR011723">
    <property type="entry name" value="Znf/thioredoxin_put"/>
</dbReference>
<reference evidence="4 5" key="1">
    <citation type="submission" date="2019-08" db="EMBL/GenBank/DDBJ databases">
        <title>Paraburkholderia sp. DCY113.</title>
        <authorList>
            <person name="Kang J."/>
        </authorList>
    </citation>
    <scope>NUCLEOTIDE SEQUENCE [LARGE SCALE GENOMIC DNA]</scope>
    <source>
        <strain evidence="4 5">DCY113</strain>
    </source>
</reference>
<name>A0A5B0GQR3_9BURK</name>
<evidence type="ECO:0000313" key="5">
    <source>
        <dbReference type="Proteomes" id="UP000325273"/>
    </source>
</evidence>
<evidence type="ECO:0000259" key="3">
    <source>
        <dbReference type="Pfam" id="PF13719"/>
    </source>
</evidence>